<protein>
    <recommendedName>
        <fullName evidence="19">Bifunctional NAD(P)H-hydrate repair enzyme</fullName>
    </recommendedName>
    <alternativeName>
        <fullName evidence="19">Nicotinamide nucleotide repair protein</fullName>
    </alternativeName>
    <domain>
        <recommendedName>
            <fullName evidence="19">ADP-dependent (S)-NAD(P)H-hydrate dehydratase</fullName>
            <ecNumber evidence="19">4.2.1.136</ecNumber>
        </recommendedName>
        <alternativeName>
            <fullName evidence="19">ADP-dependent NAD(P)HX dehydratase</fullName>
        </alternativeName>
    </domain>
    <domain>
        <recommendedName>
            <fullName evidence="19">NAD(P)H-hydrate epimerase</fullName>
            <ecNumber evidence="19">5.1.99.6</ecNumber>
        </recommendedName>
    </domain>
</protein>
<evidence type="ECO:0000256" key="16">
    <source>
        <dbReference type="ARBA" id="ARBA00049209"/>
    </source>
</evidence>
<dbReference type="InterPro" id="IPR030677">
    <property type="entry name" value="Nnr"/>
</dbReference>
<dbReference type="NCBIfam" id="TIGR00196">
    <property type="entry name" value="yjeF_cterm"/>
    <property type="match status" value="1"/>
</dbReference>
<comment type="subunit">
    <text evidence="17">Homotetramer.</text>
</comment>
<dbReference type="GO" id="GO:0046496">
    <property type="term" value="P:nicotinamide nucleotide metabolic process"/>
    <property type="evidence" value="ECO:0007669"/>
    <property type="project" value="UniProtKB-UniRule"/>
</dbReference>
<comment type="cofactor">
    <cofactor evidence="17">
        <name>Mg(2+)</name>
        <dbReference type="ChEBI" id="CHEBI:18420"/>
    </cofactor>
</comment>
<evidence type="ECO:0000256" key="9">
    <source>
        <dbReference type="ARBA" id="ARBA00022958"/>
    </source>
</evidence>
<feature type="binding site" evidence="17">
    <location>
        <position position="335"/>
    </location>
    <ligand>
        <name>(6S)-NADPHX</name>
        <dbReference type="ChEBI" id="CHEBI:64076"/>
    </ligand>
</feature>
<dbReference type="EMBL" id="JAFNAA010000005">
    <property type="protein sequence ID" value="MBO1107779.1"/>
    <property type="molecule type" value="Genomic_DNA"/>
</dbReference>
<dbReference type="GO" id="GO:0110051">
    <property type="term" value="P:metabolite repair"/>
    <property type="evidence" value="ECO:0007669"/>
    <property type="project" value="TreeGrafter"/>
</dbReference>
<keyword evidence="8 17" id="KW-0521">NADP</keyword>
<evidence type="ECO:0000313" key="23">
    <source>
        <dbReference type="Proteomes" id="UP000664658"/>
    </source>
</evidence>
<organism evidence="22 23">
    <name type="scientific">Plesiomonas shigelloides</name>
    <name type="common">Aeromonas shigelloides</name>
    <dbReference type="NCBI Taxonomy" id="703"/>
    <lineage>
        <taxon>Bacteria</taxon>
        <taxon>Pseudomonadati</taxon>
        <taxon>Pseudomonadota</taxon>
        <taxon>Gammaproteobacteria</taxon>
        <taxon>Enterobacterales</taxon>
        <taxon>Enterobacteriaceae</taxon>
        <taxon>Plesiomonas</taxon>
    </lineage>
</organism>
<evidence type="ECO:0000256" key="12">
    <source>
        <dbReference type="ARBA" id="ARBA00023239"/>
    </source>
</evidence>
<comment type="catalytic activity">
    <reaction evidence="1 18 19">
        <text>(6R)-NADHX = (6S)-NADHX</text>
        <dbReference type="Rhea" id="RHEA:32215"/>
        <dbReference type="ChEBI" id="CHEBI:64074"/>
        <dbReference type="ChEBI" id="CHEBI:64075"/>
        <dbReference type="EC" id="5.1.99.6"/>
    </reaction>
</comment>
<dbReference type="InterPro" id="IPR000631">
    <property type="entry name" value="CARKD"/>
</dbReference>
<dbReference type="Pfam" id="PF03853">
    <property type="entry name" value="YjeF_N"/>
    <property type="match status" value="1"/>
</dbReference>
<keyword evidence="9 18" id="KW-0630">Potassium</keyword>
<gene>
    <name evidence="17" type="primary">nnrD</name>
    <name evidence="18" type="synonym">nnrE</name>
    <name evidence="22" type="ORF">J2R62_06025</name>
</gene>
<dbReference type="InterPro" id="IPR004443">
    <property type="entry name" value="YjeF_N_dom"/>
</dbReference>
<keyword evidence="5 18" id="KW-0479">Metal-binding</keyword>
<evidence type="ECO:0000256" key="13">
    <source>
        <dbReference type="ARBA" id="ARBA00023268"/>
    </source>
</evidence>
<comment type="caution">
    <text evidence="18">Lacks conserved residue(s) required for the propagation of feature annotation.</text>
</comment>
<dbReference type="PANTHER" id="PTHR12592:SF0">
    <property type="entry name" value="ATP-DEPENDENT (S)-NAD(P)H-HYDRATE DEHYDRATASE"/>
    <property type="match status" value="1"/>
</dbReference>
<feature type="domain" description="YjeF N-terminal" evidence="21">
    <location>
        <begin position="28"/>
        <end position="231"/>
    </location>
</feature>
<feature type="binding site" evidence="17">
    <location>
        <position position="465"/>
    </location>
    <ligand>
        <name>AMP</name>
        <dbReference type="ChEBI" id="CHEBI:456215"/>
    </ligand>
</feature>
<dbReference type="SUPFAM" id="SSF64153">
    <property type="entry name" value="YjeF N-terminal domain-like"/>
    <property type="match status" value="1"/>
</dbReference>
<reference evidence="22" key="1">
    <citation type="submission" date="2021-03" db="EMBL/GenBank/DDBJ databases">
        <title>Plesiomonas shigelloides zfcc0051, isolated from zebrafish feces.</title>
        <authorList>
            <person name="Vanderhoek Z."/>
            <person name="Gaulke C."/>
        </authorList>
    </citation>
    <scope>NUCLEOTIDE SEQUENCE</scope>
    <source>
        <strain evidence="22">Zfcc0051</strain>
    </source>
</reference>
<keyword evidence="10 17" id="KW-0520">NAD</keyword>
<dbReference type="NCBIfam" id="TIGR00197">
    <property type="entry name" value="yjeF_nterm"/>
    <property type="match status" value="1"/>
</dbReference>
<evidence type="ECO:0000259" key="21">
    <source>
        <dbReference type="PROSITE" id="PS51385"/>
    </source>
</evidence>
<feature type="binding site" evidence="18">
    <location>
        <position position="174"/>
    </location>
    <ligand>
        <name>(6S)-NADPHX</name>
        <dbReference type="ChEBI" id="CHEBI:64076"/>
    </ligand>
</feature>
<comment type="similarity">
    <text evidence="17">Belongs to the NnrD/CARKD family.</text>
</comment>
<dbReference type="RefSeq" id="WP_207541821.1">
    <property type="nucleotide sequence ID" value="NZ_JAFNAA010000005.1"/>
</dbReference>
<evidence type="ECO:0000256" key="3">
    <source>
        <dbReference type="ARBA" id="ARBA00006001"/>
    </source>
</evidence>
<dbReference type="PANTHER" id="PTHR12592">
    <property type="entry name" value="ATP-DEPENDENT (S)-NAD(P)H-HYDRATE DEHYDRATASE FAMILY MEMBER"/>
    <property type="match status" value="1"/>
</dbReference>
<dbReference type="Pfam" id="PF01256">
    <property type="entry name" value="Carb_kinase"/>
    <property type="match status" value="1"/>
</dbReference>
<evidence type="ECO:0000256" key="15">
    <source>
        <dbReference type="ARBA" id="ARBA00048238"/>
    </source>
</evidence>
<dbReference type="GO" id="GO:0046872">
    <property type="term" value="F:metal ion binding"/>
    <property type="evidence" value="ECO:0007669"/>
    <property type="project" value="UniProtKB-UniRule"/>
</dbReference>
<comment type="catalytic activity">
    <reaction evidence="15 17 19">
        <text>(6S)-NADHX + ADP = AMP + phosphate + NADH + H(+)</text>
        <dbReference type="Rhea" id="RHEA:32223"/>
        <dbReference type="ChEBI" id="CHEBI:15378"/>
        <dbReference type="ChEBI" id="CHEBI:43474"/>
        <dbReference type="ChEBI" id="CHEBI:57945"/>
        <dbReference type="ChEBI" id="CHEBI:64074"/>
        <dbReference type="ChEBI" id="CHEBI:456215"/>
        <dbReference type="ChEBI" id="CHEBI:456216"/>
        <dbReference type="EC" id="4.2.1.136"/>
    </reaction>
</comment>
<dbReference type="PIRSF" id="PIRSF017184">
    <property type="entry name" value="Nnr"/>
    <property type="match status" value="1"/>
</dbReference>
<evidence type="ECO:0000256" key="4">
    <source>
        <dbReference type="ARBA" id="ARBA00009524"/>
    </source>
</evidence>
<evidence type="ECO:0000256" key="2">
    <source>
        <dbReference type="ARBA" id="ARBA00000909"/>
    </source>
</evidence>
<sequence length="546" mass="57404">MDRSIRCEEAAAQIASSLPHSLYDTAWVRRAEQQAAAAQGISLWQLMQRAGAATWQWIEQHYPDLRSLVIVCGNGNNGGDGLVLAALAAQAGVRVSVYMPPFAGQTLVQPAQQALQAWLAQGGHLLHDLARLDTQADLVVDALLGIGVRGAVRPELAKVIQWVNTHSMPVLALDIPSGLQADSGTVAGVAVRAQATLTLVALKRGLFTGQARDYTGAVYYAALGLDAWLATHSSPWQRLSRADLARYLPARRPCSHKGEHGKVLVLGGELGTGGAVCLAAEAALRSGAGLVRVLTRAEHVPVLLIRCPEVMAQVYTPAVLQEALAWADVIACGPGLGQGLWAQEIVAAVQAAGKPTIWDADALNVLASNPLRFLDQANQAGARSAGTEPRHRANHILTPHPGEAARLLGCSIADIEQDRFAAVRQLQQRWGGVVILKGAGTLIADREHIALADVGNPGMASGGSGDVLCGICAALLAQTLCIYARQCYDLHNEATEGTADPLQDAACAAVLLHGAAADQCALQGMRGMLASDLLPVLRQLGNPNQK</sequence>
<evidence type="ECO:0000256" key="17">
    <source>
        <dbReference type="HAMAP-Rule" id="MF_01965"/>
    </source>
</evidence>
<keyword evidence="12 17" id="KW-0456">Lyase</keyword>
<evidence type="ECO:0000256" key="14">
    <source>
        <dbReference type="ARBA" id="ARBA00025153"/>
    </source>
</evidence>
<keyword evidence="13" id="KW-0511">Multifunctional enzyme</keyword>
<dbReference type="AlphaFoldDB" id="A0A8I1W8M1"/>
<feature type="binding site" evidence="18">
    <location>
        <begin position="76"/>
        <end position="80"/>
    </location>
    <ligand>
        <name>(6S)-NADPHX</name>
        <dbReference type="ChEBI" id="CHEBI:64076"/>
    </ligand>
</feature>
<comment type="catalytic activity">
    <reaction evidence="2 18 19">
        <text>(6R)-NADPHX = (6S)-NADPHX</text>
        <dbReference type="Rhea" id="RHEA:32227"/>
        <dbReference type="ChEBI" id="CHEBI:64076"/>
        <dbReference type="ChEBI" id="CHEBI:64077"/>
        <dbReference type="EC" id="5.1.99.6"/>
    </reaction>
</comment>
<dbReference type="SUPFAM" id="SSF53613">
    <property type="entry name" value="Ribokinase-like"/>
    <property type="match status" value="1"/>
</dbReference>
<dbReference type="HAMAP" id="MF_01965">
    <property type="entry name" value="NADHX_dehydratase"/>
    <property type="match status" value="1"/>
</dbReference>
<dbReference type="HAMAP" id="MF_01966">
    <property type="entry name" value="NADHX_epimerase"/>
    <property type="match status" value="1"/>
</dbReference>
<dbReference type="Gene3D" id="3.40.50.10260">
    <property type="entry name" value="YjeF N-terminal domain"/>
    <property type="match status" value="1"/>
</dbReference>
<evidence type="ECO:0000256" key="18">
    <source>
        <dbReference type="HAMAP-Rule" id="MF_01966"/>
    </source>
</evidence>
<dbReference type="EC" id="4.2.1.136" evidence="19"/>
<dbReference type="PROSITE" id="PS51383">
    <property type="entry name" value="YJEF_C_3"/>
    <property type="match status" value="1"/>
</dbReference>
<evidence type="ECO:0000256" key="6">
    <source>
        <dbReference type="ARBA" id="ARBA00022741"/>
    </source>
</evidence>
<comment type="function">
    <text evidence="17">Catalyzes the dehydration of the S-form of NAD(P)HX at the expense of ADP, which is converted to AMP. Together with NAD(P)HX epimerase, which catalyzes the epimerization of the S- and R-forms, the enzyme allows the repair of both epimers of NAD(P)HX, a damaged form of NAD(P)H that is a result of enzymatic or heat-dependent hydration.</text>
</comment>
<feature type="binding site" evidence="17">
    <location>
        <position position="400"/>
    </location>
    <ligand>
        <name>(6S)-NADPHX</name>
        <dbReference type="ChEBI" id="CHEBI:64076"/>
    </ligand>
</feature>
<comment type="catalytic activity">
    <reaction evidence="16 17 19">
        <text>(6S)-NADPHX + ADP = AMP + phosphate + NADPH + H(+)</text>
        <dbReference type="Rhea" id="RHEA:32235"/>
        <dbReference type="ChEBI" id="CHEBI:15378"/>
        <dbReference type="ChEBI" id="CHEBI:43474"/>
        <dbReference type="ChEBI" id="CHEBI:57783"/>
        <dbReference type="ChEBI" id="CHEBI:64076"/>
        <dbReference type="ChEBI" id="CHEBI:456215"/>
        <dbReference type="ChEBI" id="CHEBI:456216"/>
        <dbReference type="EC" id="4.2.1.136"/>
    </reaction>
</comment>
<dbReference type="CDD" id="cd01171">
    <property type="entry name" value="YXKO-related"/>
    <property type="match status" value="1"/>
</dbReference>
<dbReference type="GO" id="GO:0005524">
    <property type="term" value="F:ATP binding"/>
    <property type="evidence" value="ECO:0007669"/>
    <property type="project" value="UniProtKB-UniRule"/>
</dbReference>
<comment type="similarity">
    <text evidence="4 19">In the C-terminal section; belongs to the NnrD/CARKD family.</text>
</comment>
<evidence type="ECO:0000256" key="5">
    <source>
        <dbReference type="ARBA" id="ARBA00022723"/>
    </source>
</evidence>
<evidence type="ECO:0000256" key="10">
    <source>
        <dbReference type="ARBA" id="ARBA00023027"/>
    </source>
</evidence>
<feature type="binding site" evidence="17">
    <location>
        <begin position="437"/>
        <end position="441"/>
    </location>
    <ligand>
        <name>AMP</name>
        <dbReference type="ChEBI" id="CHEBI:456215"/>
    </ligand>
</feature>
<dbReference type="GO" id="GO:0052855">
    <property type="term" value="F:ADP-dependent NAD(P)H-hydrate dehydratase activity"/>
    <property type="evidence" value="ECO:0007669"/>
    <property type="project" value="UniProtKB-UniRule"/>
</dbReference>
<dbReference type="InterPro" id="IPR029056">
    <property type="entry name" value="Ribokinase-like"/>
</dbReference>
<feature type="binding site" evidence="17">
    <location>
        <position position="275"/>
    </location>
    <ligand>
        <name>(6S)-NADPHX</name>
        <dbReference type="ChEBI" id="CHEBI:64076"/>
    </ligand>
</feature>
<keyword evidence="11 18" id="KW-0413">Isomerase</keyword>
<evidence type="ECO:0000256" key="19">
    <source>
        <dbReference type="PIRNR" id="PIRNR017184"/>
    </source>
</evidence>
<evidence type="ECO:0000313" key="22">
    <source>
        <dbReference type="EMBL" id="MBO1107779.1"/>
    </source>
</evidence>
<feature type="domain" description="YjeF C-terminal" evidence="20">
    <location>
        <begin position="240"/>
        <end position="544"/>
    </location>
</feature>
<name>A0A8I1W8M1_PLESH</name>
<comment type="caution">
    <text evidence="22">The sequence shown here is derived from an EMBL/GenBank/DDBJ whole genome shotgun (WGS) entry which is preliminary data.</text>
</comment>
<dbReference type="PROSITE" id="PS51385">
    <property type="entry name" value="YJEF_N"/>
    <property type="match status" value="1"/>
</dbReference>
<comment type="cofactor">
    <cofactor evidence="18 19">
        <name>K(+)</name>
        <dbReference type="ChEBI" id="CHEBI:29103"/>
    </cofactor>
    <text evidence="18 19">Binds 1 potassium ion per subunit.</text>
</comment>
<dbReference type="Gene3D" id="3.40.1190.20">
    <property type="match status" value="1"/>
</dbReference>
<dbReference type="EC" id="5.1.99.6" evidence="19"/>
<evidence type="ECO:0000256" key="7">
    <source>
        <dbReference type="ARBA" id="ARBA00022840"/>
    </source>
</evidence>
<comment type="function">
    <text evidence="14 19">Bifunctional enzyme that catalyzes the epimerization of the S- and R-forms of NAD(P)HX and the dehydration of the S-form of NAD(P)HX at the expense of ADP, which is converted to AMP. This allows the repair of both epimers of NAD(P)HX, a damaged form of NAD(P)H that is a result of enzymatic or heat-dependent hydration.</text>
</comment>
<keyword evidence="7 17" id="KW-0067">ATP-binding</keyword>
<evidence type="ECO:0000256" key="8">
    <source>
        <dbReference type="ARBA" id="ARBA00022857"/>
    </source>
</evidence>
<evidence type="ECO:0000256" key="1">
    <source>
        <dbReference type="ARBA" id="ARBA00000013"/>
    </source>
</evidence>
<evidence type="ECO:0000259" key="20">
    <source>
        <dbReference type="PROSITE" id="PS51383"/>
    </source>
</evidence>
<dbReference type="GO" id="GO:0052856">
    <property type="term" value="F:NAD(P)HX epimerase activity"/>
    <property type="evidence" value="ECO:0007669"/>
    <property type="project" value="UniProtKB-UniRule"/>
</dbReference>
<comment type="similarity">
    <text evidence="18">Belongs to the NnrE/AIBP family.</text>
</comment>
<feature type="binding site" evidence="17">
    <location>
        <position position="466"/>
    </location>
    <ligand>
        <name>(6S)-NADPHX</name>
        <dbReference type="ChEBI" id="CHEBI:64076"/>
    </ligand>
</feature>
<comment type="similarity">
    <text evidence="3 19">In the N-terminal section; belongs to the NnrE/AIBP family.</text>
</comment>
<feature type="binding site" evidence="18">
    <location>
        <begin position="145"/>
        <end position="151"/>
    </location>
    <ligand>
        <name>(6S)-NADPHX</name>
        <dbReference type="ChEBI" id="CHEBI:64076"/>
    </ligand>
</feature>
<comment type="function">
    <text evidence="18">Catalyzes the epimerization of the S- and R-forms of NAD(P)HX, a damaged form of NAD(P)H that is a result of enzymatic or heat-dependent hydration. This is a prerequisite for the S-specific NAD(P)H-hydrate dehydratase to allow the repair of both epimers of NAD(P)HX.</text>
</comment>
<keyword evidence="6 17" id="KW-0547">Nucleotide-binding</keyword>
<accession>A0A8I1W8M1</accession>
<dbReference type="Proteomes" id="UP000664658">
    <property type="component" value="Unassembled WGS sequence"/>
</dbReference>
<feature type="binding site" evidence="18">
    <location>
        <position position="77"/>
    </location>
    <ligand>
        <name>K(+)</name>
        <dbReference type="ChEBI" id="CHEBI:29103"/>
    </ligand>
</feature>
<feature type="binding site" evidence="18">
    <location>
        <position position="177"/>
    </location>
    <ligand>
        <name>K(+)</name>
        <dbReference type="ChEBI" id="CHEBI:29103"/>
    </ligand>
</feature>
<evidence type="ECO:0000256" key="11">
    <source>
        <dbReference type="ARBA" id="ARBA00023235"/>
    </source>
</evidence>
<proteinExistence type="inferred from homology"/>
<feature type="binding site" evidence="18">
    <location>
        <position position="141"/>
    </location>
    <ligand>
        <name>K(+)</name>
        <dbReference type="ChEBI" id="CHEBI:29103"/>
    </ligand>
</feature>
<dbReference type="InterPro" id="IPR036652">
    <property type="entry name" value="YjeF_N_dom_sf"/>
</dbReference>